<dbReference type="PANTHER" id="PTHR37951:SF1">
    <property type="entry name" value="TYPE VI SECRETION SYSTEM COMPONENT TSSA1"/>
    <property type="match status" value="1"/>
</dbReference>
<protein>
    <submittedName>
        <fullName evidence="2">Type VI secretion protein</fullName>
    </submittedName>
</protein>
<feature type="domain" description="ImpA N-terminal" evidence="1">
    <location>
        <begin position="23"/>
        <end position="140"/>
    </location>
</feature>
<evidence type="ECO:0000313" key="2">
    <source>
        <dbReference type="EMBL" id="AML50722.1"/>
    </source>
</evidence>
<sequence length="348" mass="37571">MRFCEPKSSGESDLNSLLVNFGDDAPSGEDLEYDAIFASLLLAVQPGEERQVGDQIIEAEAPKDAEIIEKATAVLERSHDLRAAVYLAASRVRTQGFEGLAEVTGYIRGCLEQYWESCHPQLDDEDDDDPTLRVNTILGLSDSDMMLKWIRLAPLTMSQAFGRISLRDIAISEGEATASAGAERTLDAAGISAAFQDTDSEELRLIYDSALAVLEDVRAIDGVFDEKIPGLGPDLSPLVKMVNRAVVRLGNEVGADVEEIAEEVEEGGVAPVKATSAPAGTISTRRDVENAIDRILAYYSANEPSSPVPVMLHRAKRLIGADFLTIMKDMAPDGVDNVMRVGGISDEE</sequence>
<keyword evidence="3" id="KW-1185">Reference proteome</keyword>
<dbReference type="NCBIfam" id="TIGR03363">
    <property type="entry name" value="VI_chp_8"/>
    <property type="match status" value="1"/>
</dbReference>
<dbReference type="AlphaFoldDB" id="A0A126UXB9"/>
<dbReference type="OrthoDB" id="9771118at2"/>
<dbReference type="Pfam" id="PF06812">
    <property type="entry name" value="ImpA_N"/>
    <property type="match status" value="1"/>
</dbReference>
<dbReference type="EMBL" id="CP014327">
    <property type="protein sequence ID" value="AML50722.1"/>
    <property type="molecule type" value="Genomic_DNA"/>
</dbReference>
<evidence type="ECO:0000259" key="1">
    <source>
        <dbReference type="Pfam" id="PF06812"/>
    </source>
</evidence>
<dbReference type="STRING" id="1579316.RC74_04965"/>
<evidence type="ECO:0000313" key="3">
    <source>
        <dbReference type="Proteomes" id="UP000070371"/>
    </source>
</evidence>
<reference evidence="2 3" key="1">
    <citation type="submission" date="2016-02" db="EMBL/GenBank/DDBJ databases">
        <title>Complete genome sequence of Halocynthiibacter arcticus PAMC 20958t from arctic marine sediment.</title>
        <authorList>
            <person name="Lee Y.M."/>
            <person name="Baek K."/>
            <person name="Lee H.K."/>
            <person name="Shin S.C."/>
        </authorList>
    </citation>
    <scope>NUCLEOTIDE SEQUENCE [LARGE SCALE GENOMIC DNA]</scope>
    <source>
        <strain evidence="2">PAMC 20958</strain>
    </source>
</reference>
<gene>
    <name evidence="2" type="ORF">RC74_04965</name>
</gene>
<dbReference type="InterPro" id="IPR017740">
    <property type="entry name" value="TssA-like"/>
</dbReference>
<dbReference type="InterPro" id="IPR010657">
    <property type="entry name" value="ImpA_N"/>
</dbReference>
<dbReference type="PANTHER" id="PTHR37951">
    <property type="entry name" value="CYTOPLASMIC PROTEIN-RELATED"/>
    <property type="match status" value="1"/>
</dbReference>
<dbReference type="KEGG" id="hat:RC74_04965"/>
<dbReference type="Proteomes" id="UP000070371">
    <property type="component" value="Chromosome"/>
</dbReference>
<proteinExistence type="predicted"/>
<accession>A0A126UXB9</accession>
<name>A0A126UXB9_9RHOB</name>
<organism evidence="2 3">
    <name type="scientific">Falsihalocynthiibacter arcticus</name>
    <dbReference type="NCBI Taxonomy" id="1579316"/>
    <lineage>
        <taxon>Bacteria</taxon>
        <taxon>Pseudomonadati</taxon>
        <taxon>Pseudomonadota</taxon>
        <taxon>Alphaproteobacteria</taxon>
        <taxon>Rhodobacterales</taxon>
        <taxon>Roseobacteraceae</taxon>
        <taxon>Falsihalocynthiibacter</taxon>
    </lineage>
</organism>